<dbReference type="AlphaFoldDB" id="A0A8D0CJI3"/>
<feature type="domain" description="Paired-box protein 2 C-terminal" evidence="1">
    <location>
        <begin position="13"/>
        <end position="81"/>
    </location>
</feature>
<dbReference type="Proteomes" id="UP000694397">
    <property type="component" value="Chromosome 21"/>
</dbReference>
<sequence length="84" mass="9272">FLCNTFRPCVLCVPTSLKGTHTHTHTHTHTRARSNYSGAAYTHSPYASYAEAWRFTGTRILGSPFYYSCASRAAPSSTAGYDHP</sequence>
<protein>
    <submittedName>
        <fullName evidence="2">Paired box 8</fullName>
    </submittedName>
</protein>
<gene>
    <name evidence="2" type="primary">LOC108920169</name>
    <name evidence="2" type="synonym">PAX8</name>
</gene>
<organism evidence="2 3">
    <name type="scientific">Scleropages formosus</name>
    <name type="common">Asian bonytongue</name>
    <name type="synonym">Osteoglossum formosum</name>
    <dbReference type="NCBI Taxonomy" id="113540"/>
    <lineage>
        <taxon>Eukaryota</taxon>
        <taxon>Metazoa</taxon>
        <taxon>Chordata</taxon>
        <taxon>Craniata</taxon>
        <taxon>Vertebrata</taxon>
        <taxon>Euteleostomi</taxon>
        <taxon>Actinopterygii</taxon>
        <taxon>Neopterygii</taxon>
        <taxon>Teleostei</taxon>
        <taxon>Osteoglossocephala</taxon>
        <taxon>Osteoglossomorpha</taxon>
        <taxon>Osteoglossiformes</taxon>
        <taxon>Osteoglossidae</taxon>
        <taxon>Scleropages</taxon>
    </lineage>
</organism>
<name>A0A8D0CJI3_SCLFO</name>
<dbReference type="GeneTree" id="ENSGT00940000161868"/>
<keyword evidence="3" id="KW-1185">Reference proteome</keyword>
<evidence type="ECO:0000259" key="1">
    <source>
        <dbReference type="Pfam" id="PF12403"/>
    </source>
</evidence>
<accession>A0A8D0CJI3</accession>
<dbReference type="Pfam" id="PF12403">
    <property type="entry name" value="Pax2_C"/>
    <property type="match status" value="1"/>
</dbReference>
<reference evidence="2" key="3">
    <citation type="submission" date="2025-09" db="UniProtKB">
        <authorList>
            <consortium name="Ensembl"/>
        </authorList>
    </citation>
    <scope>IDENTIFICATION</scope>
</reference>
<proteinExistence type="predicted"/>
<reference evidence="2" key="2">
    <citation type="submission" date="2025-08" db="UniProtKB">
        <authorList>
            <consortium name="Ensembl"/>
        </authorList>
    </citation>
    <scope>IDENTIFICATION</scope>
</reference>
<reference evidence="2 3" key="1">
    <citation type="submission" date="2019-04" db="EMBL/GenBank/DDBJ databases">
        <authorList>
            <consortium name="Wellcome Sanger Institute Data Sharing"/>
        </authorList>
    </citation>
    <scope>NUCLEOTIDE SEQUENCE [LARGE SCALE GENOMIC DNA]</scope>
</reference>
<evidence type="ECO:0000313" key="3">
    <source>
        <dbReference type="Proteomes" id="UP000694397"/>
    </source>
</evidence>
<dbReference type="InterPro" id="IPR022130">
    <property type="entry name" value="Pax2_C"/>
</dbReference>
<dbReference type="OrthoDB" id="3225452at2759"/>
<dbReference type="Ensembl" id="ENSSFOT00015075859.1">
    <property type="protein sequence ID" value="ENSSFOP00015074409.1"/>
    <property type="gene ID" value="ENSSFOG00015013532.2"/>
</dbReference>
<evidence type="ECO:0000313" key="2">
    <source>
        <dbReference type="Ensembl" id="ENSSFOP00015074409.1"/>
    </source>
</evidence>